<organism evidence="2 3">
    <name type="scientific">Mycena rosella</name>
    <name type="common">Pink bonnet</name>
    <name type="synonym">Agaricus rosellus</name>
    <dbReference type="NCBI Taxonomy" id="1033263"/>
    <lineage>
        <taxon>Eukaryota</taxon>
        <taxon>Fungi</taxon>
        <taxon>Dikarya</taxon>
        <taxon>Basidiomycota</taxon>
        <taxon>Agaricomycotina</taxon>
        <taxon>Agaricomycetes</taxon>
        <taxon>Agaricomycetidae</taxon>
        <taxon>Agaricales</taxon>
        <taxon>Marasmiineae</taxon>
        <taxon>Mycenaceae</taxon>
        <taxon>Mycena</taxon>
    </lineage>
</organism>
<evidence type="ECO:0000256" key="1">
    <source>
        <dbReference type="SAM" id="MobiDB-lite"/>
    </source>
</evidence>
<gene>
    <name evidence="2" type="ORF">B0H17DRAFT_1330833</name>
</gene>
<dbReference type="AlphaFoldDB" id="A0AAD7DJH2"/>
<comment type="caution">
    <text evidence="2">The sequence shown here is derived from an EMBL/GenBank/DDBJ whole genome shotgun (WGS) entry which is preliminary data.</text>
</comment>
<protein>
    <submittedName>
        <fullName evidence="2">Uncharacterized protein</fullName>
    </submittedName>
</protein>
<name>A0AAD7DJH2_MYCRO</name>
<evidence type="ECO:0000313" key="2">
    <source>
        <dbReference type="EMBL" id="KAJ7692287.1"/>
    </source>
</evidence>
<dbReference type="EMBL" id="JARKIE010000053">
    <property type="protein sequence ID" value="KAJ7692287.1"/>
    <property type="molecule type" value="Genomic_DNA"/>
</dbReference>
<dbReference type="Proteomes" id="UP001221757">
    <property type="component" value="Unassembled WGS sequence"/>
</dbReference>
<evidence type="ECO:0000313" key="3">
    <source>
        <dbReference type="Proteomes" id="UP001221757"/>
    </source>
</evidence>
<proteinExistence type="predicted"/>
<reference evidence="2" key="1">
    <citation type="submission" date="2023-03" db="EMBL/GenBank/DDBJ databases">
        <title>Massive genome expansion in bonnet fungi (Mycena s.s.) driven by repeated elements and novel gene families across ecological guilds.</title>
        <authorList>
            <consortium name="Lawrence Berkeley National Laboratory"/>
            <person name="Harder C.B."/>
            <person name="Miyauchi S."/>
            <person name="Viragh M."/>
            <person name="Kuo A."/>
            <person name="Thoen E."/>
            <person name="Andreopoulos B."/>
            <person name="Lu D."/>
            <person name="Skrede I."/>
            <person name="Drula E."/>
            <person name="Henrissat B."/>
            <person name="Morin E."/>
            <person name="Kohler A."/>
            <person name="Barry K."/>
            <person name="LaButti K."/>
            <person name="Morin E."/>
            <person name="Salamov A."/>
            <person name="Lipzen A."/>
            <person name="Mereny Z."/>
            <person name="Hegedus B."/>
            <person name="Baldrian P."/>
            <person name="Stursova M."/>
            <person name="Weitz H."/>
            <person name="Taylor A."/>
            <person name="Grigoriev I.V."/>
            <person name="Nagy L.G."/>
            <person name="Martin F."/>
            <person name="Kauserud H."/>
        </authorList>
    </citation>
    <scope>NUCLEOTIDE SEQUENCE</scope>
    <source>
        <strain evidence="2">CBHHK067</strain>
    </source>
</reference>
<feature type="compositionally biased region" description="Acidic residues" evidence="1">
    <location>
        <begin position="32"/>
        <end position="43"/>
    </location>
</feature>
<keyword evidence="3" id="KW-1185">Reference proteome</keyword>
<sequence>MSEPWPAGALDSMQNLFNLITSRPPDLPPDSDPPDQDDLDSDDTPIGGTVAGRTPKTMRSQYSHWKMAEPTKKQKKLSPESHSVVEEFLHSSNPVKHNFILLTSILQCSDMLTALSDDLKSQKWKIPETLKKTATDYARAAAVSAFARCYRGKSLGAAVIAALRERNVSDLPAVSETGRTVVVSEFIGSVLTTTRHAIKVALQESITKKLDIATTSKNCLAKSKAKPTAAVYHRVAWLCYQLVQQTIELAVPATAGKTEKEYWPQGRMGYVPKAHKARIVSSHSQRHVLLVSRHTTPDTDSTIGAYISDISLTVHSTPHCTALPIRRLTEYVQPMSLPTLCAVCGDCVCS</sequence>
<feature type="region of interest" description="Disordered" evidence="1">
    <location>
        <begin position="16"/>
        <end position="61"/>
    </location>
</feature>
<accession>A0AAD7DJH2</accession>